<evidence type="ECO:0000313" key="1">
    <source>
        <dbReference type="EMBL" id="KAA0050729.1"/>
    </source>
</evidence>
<dbReference type="GO" id="GO:0016740">
    <property type="term" value="F:transferase activity"/>
    <property type="evidence" value="ECO:0007669"/>
    <property type="project" value="UniProtKB-KW"/>
</dbReference>
<evidence type="ECO:0000313" key="4">
    <source>
        <dbReference type="Proteomes" id="UP000321947"/>
    </source>
</evidence>
<protein>
    <submittedName>
        <fullName evidence="2">IPP transferase</fullName>
    </submittedName>
</protein>
<name>A0A5D3B9T3_CUCMM</name>
<keyword evidence="2" id="KW-0808">Transferase</keyword>
<dbReference type="Proteomes" id="UP000321393">
    <property type="component" value="Unassembled WGS sequence"/>
</dbReference>
<proteinExistence type="predicted"/>
<evidence type="ECO:0000313" key="2">
    <source>
        <dbReference type="EMBL" id="TYJ95694.1"/>
    </source>
</evidence>
<organism evidence="2 4">
    <name type="scientific">Cucumis melo var. makuwa</name>
    <name type="common">Oriental melon</name>
    <dbReference type="NCBI Taxonomy" id="1194695"/>
    <lineage>
        <taxon>Eukaryota</taxon>
        <taxon>Viridiplantae</taxon>
        <taxon>Streptophyta</taxon>
        <taxon>Embryophyta</taxon>
        <taxon>Tracheophyta</taxon>
        <taxon>Spermatophyta</taxon>
        <taxon>Magnoliopsida</taxon>
        <taxon>eudicotyledons</taxon>
        <taxon>Gunneridae</taxon>
        <taxon>Pentapetalae</taxon>
        <taxon>rosids</taxon>
        <taxon>fabids</taxon>
        <taxon>Cucurbitales</taxon>
        <taxon>Cucurbitaceae</taxon>
        <taxon>Benincaseae</taxon>
        <taxon>Cucumis</taxon>
    </lineage>
</organism>
<dbReference type="AlphaFoldDB" id="A0A5D3B9T3"/>
<sequence length="131" mass="15203">MFGMPTGEGIETETNRLMKSAHFIPRKSTYIASKWAQLYLTKIVRLHRVLVSIVSNKDGEVGEQRMLGLKVVQSTDETIQKIRARMLTAQSRQKSYVDVWHKDLEFDTEDMVWCYEILEEGKAESTFCRVI</sequence>
<dbReference type="OrthoDB" id="1302096at2759"/>
<accession>A0A5D3B9T3</accession>
<reference evidence="3 4" key="1">
    <citation type="submission" date="2019-08" db="EMBL/GenBank/DDBJ databases">
        <title>Draft genome sequences of two oriental melons (Cucumis melo L. var makuwa).</title>
        <authorList>
            <person name="Kwon S.-Y."/>
        </authorList>
    </citation>
    <scope>NUCLEOTIDE SEQUENCE [LARGE SCALE GENOMIC DNA]</scope>
    <source>
        <strain evidence="4">cv. Chang Bougi</strain>
        <strain evidence="3">cv. SW 3</strain>
        <tissue evidence="2">Leaf</tissue>
    </source>
</reference>
<gene>
    <name evidence="2" type="ORF">E5676_scaffold726G00210</name>
    <name evidence="1" type="ORF">E6C27_scaffold560G00330</name>
</gene>
<dbReference type="Proteomes" id="UP000321947">
    <property type="component" value="Unassembled WGS sequence"/>
</dbReference>
<evidence type="ECO:0000313" key="3">
    <source>
        <dbReference type="Proteomes" id="UP000321393"/>
    </source>
</evidence>
<dbReference type="EMBL" id="SSTD01020117">
    <property type="protein sequence ID" value="TYJ95694.1"/>
    <property type="molecule type" value="Genomic_DNA"/>
</dbReference>
<dbReference type="EMBL" id="SSTE01011788">
    <property type="protein sequence ID" value="KAA0050729.1"/>
    <property type="molecule type" value="Genomic_DNA"/>
</dbReference>
<comment type="caution">
    <text evidence="2">The sequence shown here is derived from an EMBL/GenBank/DDBJ whole genome shotgun (WGS) entry which is preliminary data.</text>
</comment>